<reference evidence="7 9" key="2">
    <citation type="submission" date="2019-03" db="EMBL/GenBank/DDBJ databases">
        <title>Genomic Encyclopedia of Type Strains, Phase IV (KMG-IV): sequencing the most valuable type-strain genomes for metagenomic binning, comparative biology and taxonomic classification.</title>
        <authorList>
            <person name="Goeker M."/>
        </authorList>
    </citation>
    <scope>NUCLEOTIDE SEQUENCE [LARGE SCALE GENOMIC DNA]</scope>
    <source>
        <strain evidence="7 9">DSM 20580</strain>
    </source>
</reference>
<evidence type="ECO:0000256" key="2">
    <source>
        <dbReference type="ARBA" id="ARBA00023125"/>
    </source>
</evidence>
<keyword evidence="9" id="KW-1185">Reference proteome</keyword>
<reference evidence="6 8" key="1">
    <citation type="submission" date="2018-06" db="EMBL/GenBank/DDBJ databases">
        <authorList>
            <consortium name="Pathogen Informatics"/>
            <person name="Doyle S."/>
        </authorList>
    </citation>
    <scope>NUCLEOTIDE SEQUENCE [LARGE SCALE GENOMIC DNA]</scope>
    <source>
        <strain evidence="6 8">NCTC10597</strain>
    </source>
</reference>
<evidence type="ECO:0000259" key="5">
    <source>
        <dbReference type="PROSITE" id="PS50977"/>
    </source>
</evidence>
<evidence type="ECO:0000313" key="8">
    <source>
        <dbReference type="Proteomes" id="UP000254330"/>
    </source>
</evidence>
<dbReference type="PANTHER" id="PTHR47506:SF3">
    <property type="entry name" value="HTH-TYPE TRANSCRIPTIONAL REGULATOR LMRA"/>
    <property type="match status" value="1"/>
</dbReference>
<dbReference type="Pfam" id="PF21993">
    <property type="entry name" value="TetR_C_13_2"/>
    <property type="match status" value="1"/>
</dbReference>
<evidence type="ECO:0000313" key="6">
    <source>
        <dbReference type="EMBL" id="STX09799.1"/>
    </source>
</evidence>
<dbReference type="PROSITE" id="PS50977">
    <property type="entry name" value="HTH_TETR_2"/>
    <property type="match status" value="1"/>
</dbReference>
<evidence type="ECO:0000313" key="9">
    <source>
        <dbReference type="Proteomes" id="UP000294641"/>
    </source>
</evidence>
<dbReference type="InterPro" id="IPR009057">
    <property type="entry name" value="Homeodomain-like_sf"/>
</dbReference>
<gene>
    <name evidence="6" type="primary">yxaF</name>
    <name evidence="7" type="ORF">DFR61_10785</name>
    <name evidence="6" type="ORF">NCTC10597_01499</name>
</gene>
<dbReference type="RefSeq" id="WP_109349078.1">
    <property type="nucleotide sequence ID" value="NZ_BJUE01000008.1"/>
</dbReference>
<sequence length="193" mass="21473">MSSKNQSREKILEAATQLFHLQGYHATGLSQILKVSGAPKGSLYYHFPEGKEQLALEAIERFGSIVSAEIRKHLNEVDDPIEAYEKHILHISRKFEDVSTLPNNSETLPIGLLAAETALVNENLRIKCEGVFNDWDSIHKEKIMASGFSDEQAQSISITINALIEGGITLCLTTKSNKPLLEIIKMIPLLFTK</sequence>
<dbReference type="SUPFAM" id="SSF48498">
    <property type="entry name" value="Tetracyclin repressor-like, C-terminal domain"/>
    <property type="match status" value="1"/>
</dbReference>
<dbReference type="EMBL" id="SNZG01000007">
    <property type="protein sequence ID" value="TDR40967.1"/>
    <property type="molecule type" value="Genomic_DNA"/>
</dbReference>
<dbReference type="EMBL" id="UGNP01000001">
    <property type="protein sequence ID" value="STX09799.1"/>
    <property type="molecule type" value="Genomic_DNA"/>
</dbReference>
<dbReference type="InterPro" id="IPR001647">
    <property type="entry name" value="HTH_TetR"/>
</dbReference>
<dbReference type="Proteomes" id="UP000294641">
    <property type="component" value="Unassembled WGS sequence"/>
</dbReference>
<keyword evidence="2 4" id="KW-0238">DNA-binding</keyword>
<keyword evidence="3" id="KW-0804">Transcription</keyword>
<protein>
    <submittedName>
        <fullName evidence="7">TetR family transcriptional regulator</fullName>
    </submittedName>
    <submittedName>
        <fullName evidence="6">Uncharacterized HTH-type transcriptional regulator yxaF</fullName>
    </submittedName>
</protein>
<feature type="domain" description="HTH tetR-type" evidence="5">
    <location>
        <begin position="5"/>
        <end position="65"/>
    </location>
</feature>
<dbReference type="Pfam" id="PF00440">
    <property type="entry name" value="TetR_N"/>
    <property type="match status" value="1"/>
</dbReference>
<accession>A0A2U3AEJ8</accession>
<dbReference type="OrthoDB" id="9810023at2"/>
<dbReference type="PANTHER" id="PTHR47506">
    <property type="entry name" value="TRANSCRIPTIONAL REGULATORY PROTEIN"/>
    <property type="match status" value="1"/>
</dbReference>
<dbReference type="Proteomes" id="UP000254330">
    <property type="component" value="Unassembled WGS sequence"/>
</dbReference>
<dbReference type="SUPFAM" id="SSF46689">
    <property type="entry name" value="Homeodomain-like"/>
    <property type="match status" value="1"/>
</dbReference>
<comment type="caution">
    <text evidence="6">The sequence shown here is derived from an EMBL/GenBank/DDBJ whole genome shotgun (WGS) entry which is preliminary data.</text>
</comment>
<dbReference type="PRINTS" id="PR00455">
    <property type="entry name" value="HTHTETR"/>
</dbReference>
<dbReference type="Gene3D" id="1.10.357.10">
    <property type="entry name" value="Tetracycline Repressor, domain 2"/>
    <property type="match status" value="1"/>
</dbReference>
<evidence type="ECO:0000256" key="3">
    <source>
        <dbReference type="ARBA" id="ARBA00023163"/>
    </source>
</evidence>
<proteinExistence type="predicted"/>
<dbReference type="AlphaFoldDB" id="A0A2U3AEJ8"/>
<keyword evidence="1" id="KW-0805">Transcription regulation</keyword>
<dbReference type="InterPro" id="IPR054156">
    <property type="entry name" value="YxaF_TetR_C"/>
</dbReference>
<evidence type="ECO:0000256" key="1">
    <source>
        <dbReference type="ARBA" id="ARBA00023015"/>
    </source>
</evidence>
<organism evidence="6 8">
    <name type="scientific">Kurthia zopfii</name>
    <dbReference type="NCBI Taxonomy" id="1650"/>
    <lineage>
        <taxon>Bacteria</taxon>
        <taxon>Bacillati</taxon>
        <taxon>Bacillota</taxon>
        <taxon>Bacilli</taxon>
        <taxon>Bacillales</taxon>
        <taxon>Caryophanaceae</taxon>
        <taxon>Kurthia</taxon>
    </lineage>
</organism>
<dbReference type="GO" id="GO:0003677">
    <property type="term" value="F:DNA binding"/>
    <property type="evidence" value="ECO:0007669"/>
    <property type="project" value="UniProtKB-UniRule"/>
</dbReference>
<name>A0A2U3AEJ8_9BACL</name>
<dbReference type="InterPro" id="IPR036271">
    <property type="entry name" value="Tet_transcr_reg_TetR-rel_C_sf"/>
</dbReference>
<evidence type="ECO:0000256" key="4">
    <source>
        <dbReference type="PROSITE-ProRule" id="PRU00335"/>
    </source>
</evidence>
<evidence type="ECO:0000313" key="7">
    <source>
        <dbReference type="EMBL" id="TDR40967.1"/>
    </source>
</evidence>
<feature type="DNA-binding region" description="H-T-H motif" evidence="4">
    <location>
        <begin position="28"/>
        <end position="47"/>
    </location>
</feature>